<organism evidence="1">
    <name type="scientific">Glyptapanteles indiensis</name>
    <name type="common">Parasitoid wasp</name>
    <dbReference type="NCBI Taxonomy" id="92994"/>
    <lineage>
        <taxon>Eukaryota</taxon>
        <taxon>Metazoa</taxon>
        <taxon>Ecdysozoa</taxon>
        <taxon>Arthropoda</taxon>
        <taxon>Hexapoda</taxon>
        <taxon>Insecta</taxon>
        <taxon>Pterygota</taxon>
        <taxon>Neoptera</taxon>
        <taxon>Endopterygota</taxon>
        <taxon>Hymenoptera</taxon>
        <taxon>Apocrita</taxon>
        <taxon>Ichneumonoidea</taxon>
        <taxon>Braconidae</taxon>
        <taxon>Microgastrinae</taxon>
        <taxon>Glyptapanteles</taxon>
    </lineage>
</organism>
<gene>
    <name evidence="1" type="ORF">GIP_L8_0440</name>
</gene>
<sequence length="108" mass="12828">MMVNGKYHYICIVPQEWNLYARDDLELYIFKSLRDYFTKNGKINGSVTTIGEITTKTENWNLKLWLKKVSDRKTYPDSESYFWMLLDWRPCPDEILVDMPHLTSVAPS</sequence>
<name>B7S955_GLYIN</name>
<evidence type="ECO:0000313" key="1">
    <source>
        <dbReference type="EMBL" id="ACE75430.1"/>
    </source>
</evidence>
<proteinExistence type="predicted"/>
<reference evidence="1" key="1">
    <citation type="submission" date="2007-06" db="EMBL/GenBank/DDBJ databases">
        <title>Bracovirus Evolution: Comparative Genomics of Multiple Viral and Proviral Genomes.</title>
        <authorList>
            <person name="Desjardins C.A."/>
            <person name="Gundersen-Rindal D.E."/>
            <person name="Hostetler J.B."/>
            <person name="Tallon L.J."/>
            <person name="Utterback T.R."/>
            <person name="Fuester R.W."/>
            <person name="Schatz M.C."/>
            <person name="Pedroni M.J."/>
            <person name="Fadrosh D.W."/>
            <person name="Haas B.J."/>
            <person name="Toms B.S."/>
            <person name="Chen D."/>
            <person name="Nene V."/>
        </authorList>
    </citation>
    <scope>NUCLEOTIDE SEQUENCE</scope>
</reference>
<dbReference type="EMBL" id="EF710657">
    <property type="protein sequence ID" value="ACE75430.1"/>
    <property type="molecule type" value="Genomic_DNA"/>
</dbReference>
<dbReference type="AlphaFoldDB" id="B7S955"/>
<accession>B7S955</accession>
<protein>
    <submittedName>
        <fullName evidence="1">Uncharacterized protein</fullName>
    </submittedName>
</protein>